<comment type="function">
    <text evidence="13">Transfers and isomerizes the ribose moiety from AdoMet to the 7-aminomethyl group of 7-deazaguanine (preQ1-tRNA) to give epoxyqueuosine (oQ-tRNA).</text>
</comment>
<evidence type="ECO:0000256" key="10">
    <source>
        <dbReference type="ARBA" id="ARBA00066503"/>
    </source>
</evidence>
<dbReference type="UniPathway" id="UPA00392"/>
<name>A0A7X1Z7L0_9LACT</name>
<keyword evidence="14" id="KW-0413">Isomerase</keyword>
<keyword evidence="14" id="KW-0328">Glycosyltransferase</keyword>
<dbReference type="InterPro" id="IPR042119">
    <property type="entry name" value="QueA_dom2"/>
</dbReference>
<dbReference type="InterPro" id="IPR036100">
    <property type="entry name" value="QueA_sf"/>
</dbReference>
<dbReference type="EMBL" id="WITJ01000005">
    <property type="protein sequence ID" value="MQW39269.1"/>
    <property type="molecule type" value="Genomic_DNA"/>
</dbReference>
<proteinExistence type="inferred from homology"/>
<dbReference type="GO" id="GO:0005737">
    <property type="term" value="C:cytoplasm"/>
    <property type="evidence" value="ECO:0007669"/>
    <property type="project" value="UniProtKB-SubCell"/>
</dbReference>
<dbReference type="SUPFAM" id="SSF111337">
    <property type="entry name" value="QueA-like"/>
    <property type="match status" value="1"/>
</dbReference>
<evidence type="ECO:0000256" key="9">
    <source>
        <dbReference type="ARBA" id="ARBA00061210"/>
    </source>
</evidence>
<evidence type="ECO:0000256" key="5">
    <source>
        <dbReference type="ARBA" id="ARBA00022679"/>
    </source>
</evidence>
<keyword evidence="4 13" id="KW-0963">Cytoplasm</keyword>
<evidence type="ECO:0000256" key="13">
    <source>
        <dbReference type="HAMAP-Rule" id="MF_00113"/>
    </source>
</evidence>
<dbReference type="FunFam" id="2.40.10.240:FF:000002">
    <property type="entry name" value="S-adenosylmethionine:tRNA ribosyltransferase-isomerase"/>
    <property type="match status" value="1"/>
</dbReference>
<keyword evidence="7 13" id="KW-0671">Queuosine biosynthesis</keyword>
<evidence type="ECO:0000313" key="14">
    <source>
        <dbReference type="EMBL" id="MQW39269.1"/>
    </source>
</evidence>
<dbReference type="GO" id="GO:0051075">
    <property type="term" value="F:S-adenosylmethionine:tRNA ribosyltransferase-isomerase activity"/>
    <property type="evidence" value="ECO:0007669"/>
    <property type="project" value="UniProtKB-EC"/>
</dbReference>
<organism evidence="14 15">
    <name type="scientific">Lactococcus hircilactis</name>
    <dbReference type="NCBI Taxonomy" id="1494462"/>
    <lineage>
        <taxon>Bacteria</taxon>
        <taxon>Bacillati</taxon>
        <taxon>Bacillota</taxon>
        <taxon>Bacilli</taxon>
        <taxon>Lactobacillales</taxon>
        <taxon>Streptococcaceae</taxon>
        <taxon>Lactococcus</taxon>
    </lineage>
</organism>
<reference evidence="14 15" key="1">
    <citation type="submission" date="2019-10" db="EMBL/GenBank/DDBJ databases">
        <authorList>
            <person name="Dong K."/>
        </authorList>
    </citation>
    <scope>NUCLEOTIDE SEQUENCE [LARGE SCALE GENOMIC DNA]</scope>
    <source>
        <strain evidence="14 15">DSM 28960</strain>
    </source>
</reference>
<dbReference type="OrthoDB" id="9805933at2"/>
<evidence type="ECO:0000313" key="15">
    <source>
        <dbReference type="Proteomes" id="UP000439550"/>
    </source>
</evidence>
<dbReference type="FunFam" id="3.40.1780.10:FF:000001">
    <property type="entry name" value="S-adenosylmethionine:tRNA ribosyltransferase-isomerase"/>
    <property type="match status" value="1"/>
</dbReference>
<accession>A0A7X1Z7L0</accession>
<evidence type="ECO:0000256" key="4">
    <source>
        <dbReference type="ARBA" id="ARBA00022490"/>
    </source>
</evidence>
<dbReference type="PANTHER" id="PTHR30307">
    <property type="entry name" value="S-ADENOSYLMETHIONINE:TRNA RIBOSYLTRANSFERASE-ISOMERASE"/>
    <property type="match status" value="1"/>
</dbReference>
<dbReference type="EC" id="2.4.99.17" evidence="10 13"/>
<evidence type="ECO:0000256" key="1">
    <source>
        <dbReference type="ARBA" id="ARBA00004496"/>
    </source>
</evidence>
<gene>
    <name evidence="13 14" type="primary">queA</name>
    <name evidence="14" type="ORF">GHI93_04860</name>
</gene>
<evidence type="ECO:0000256" key="7">
    <source>
        <dbReference type="ARBA" id="ARBA00022785"/>
    </source>
</evidence>
<dbReference type="Pfam" id="PF02547">
    <property type="entry name" value="Queuosine_synth"/>
    <property type="match status" value="1"/>
</dbReference>
<dbReference type="Gene3D" id="3.40.1780.10">
    <property type="entry name" value="QueA-like"/>
    <property type="match status" value="1"/>
</dbReference>
<comment type="similarity">
    <text evidence="9 13">Belongs to the QueA family.</text>
</comment>
<dbReference type="InterPro" id="IPR003699">
    <property type="entry name" value="QueA"/>
</dbReference>
<comment type="subcellular location">
    <subcellularLocation>
        <location evidence="1 13">Cytoplasm</location>
    </subcellularLocation>
</comment>
<dbReference type="NCBIfam" id="NF001140">
    <property type="entry name" value="PRK00147.1"/>
    <property type="match status" value="1"/>
</dbReference>
<evidence type="ECO:0000256" key="8">
    <source>
        <dbReference type="ARBA" id="ARBA00052751"/>
    </source>
</evidence>
<sequence>MNINDFKYELPEELIAQTPLEKRDQSRMLEIDPLTHAMRDLHFSDILEEFEPGDALVLNNTRVLPARLHGERIETHGHVELLLLKDKGNKTWECLAKPARKMKVGEKVSFGDGRLIATVVEEKEEGIRVVQFDFDGIFLEILERLGEMPLPPYIHEQLKDQERYQTVYAKEQGSAAAPTAGLHYSPELLDAIKAKGVHIVEVTLHVGLGTFKPLTDDAIASEHLHSEFYRLSEEAAETLRQVKASGHKIIASGTTSIRTLETIGTKFNGDIKADSGWTDIFIMPGYEWKVVDAFNTNFHLPETSLVMLVAAFAGRDFVLEAYHHAVDERYRFFSFGDAMFVKPRK</sequence>
<comment type="caution">
    <text evidence="14">The sequence shown here is derived from an EMBL/GenBank/DDBJ whole genome shotgun (WGS) entry which is preliminary data.</text>
</comment>
<dbReference type="GO" id="GO:0008616">
    <property type="term" value="P:tRNA queuosine(34) biosynthetic process"/>
    <property type="evidence" value="ECO:0007669"/>
    <property type="project" value="UniProtKB-UniRule"/>
</dbReference>
<comment type="catalytic activity">
    <reaction evidence="8 13">
        <text>7-aminomethyl-7-carbaguanosine(34) in tRNA + S-adenosyl-L-methionine = epoxyqueuosine(34) in tRNA + adenine + L-methionine + 2 H(+)</text>
        <dbReference type="Rhea" id="RHEA:32155"/>
        <dbReference type="Rhea" id="RHEA-COMP:10342"/>
        <dbReference type="Rhea" id="RHEA-COMP:18582"/>
        <dbReference type="ChEBI" id="CHEBI:15378"/>
        <dbReference type="ChEBI" id="CHEBI:16708"/>
        <dbReference type="ChEBI" id="CHEBI:57844"/>
        <dbReference type="ChEBI" id="CHEBI:59789"/>
        <dbReference type="ChEBI" id="CHEBI:82833"/>
        <dbReference type="ChEBI" id="CHEBI:194443"/>
        <dbReference type="EC" id="2.4.99.17"/>
    </reaction>
</comment>
<dbReference type="RefSeq" id="WP_153495941.1">
    <property type="nucleotide sequence ID" value="NZ_CBCRWP010000005.1"/>
</dbReference>
<dbReference type="HAMAP" id="MF_00113">
    <property type="entry name" value="QueA"/>
    <property type="match status" value="1"/>
</dbReference>
<protein>
    <recommendedName>
        <fullName evidence="11 13">S-adenosylmethionine:tRNA ribosyltransferase-isomerase</fullName>
        <ecNumber evidence="10 13">2.4.99.17</ecNumber>
    </recommendedName>
    <alternativeName>
        <fullName evidence="12 13">Queuosine biosynthesis protein QueA</fullName>
    </alternativeName>
</protein>
<keyword evidence="15" id="KW-1185">Reference proteome</keyword>
<dbReference type="PANTHER" id="PTHR30307:SF0">
    <property type="entry name" value="S-ADENOSYLMETHIONINE:TRNA RIBOSYLTRANSFERASE-ISOMERASE"/>
    <property type="match status" value="1"/>
</dbReference>
<evidence type="ECO:0000256" key="3">
    <source>
        <dbReference type="ARBA" id="ARBA00011245"/>
    </source>
</evidence>
<dbReference type="NCBIfam" id="TIGR00113">
    <property type="entry name" value="queA"/>
    <property type="match status" value="1"/>
</dbReference>
<dbReference type="Gene3D" id="2.40.10.240">
    <property type="entry name" value="QueA-like"/>
    <property type="match status" value="1"/>
</dbReference>
<keyword evidence="5 13" id="KW-0808">Transferase</keyword>
<comment type="subunit">
    <text evidence="3 13">Monomer.</text>
</comment>
<evidence type="ECO:0000256" key="2">
    <source>
        <dbReference type="ARBA" id="ARBA00004691"/>
    </source>
</evidence>
<dbReference type="Proteomes" id="UP000439550">
    <property type="component" value="Unassembled WGS sequence"/>
</dbReference>
<evidence type="ECO:0000256" key="6">
    <source>
        <dbReference type="ARBA" id="ARBA00022691"/>
    </source>
</evidence>
<keyword evidence="6 13" id="KW-0949">S-adenosyl-L-methionine</keyword>
<evidence type="ECO:0000256" key="12">
    <source>
        <dbReference type="ARBA" id="ARBA00076160"/>
    </source>
</evidence>
<evidence type="ECO:0000256" key="11">
    <source>
        <dbReference type="ARBA" id="ARBA00069325"/>
    </source>
</evidence>
<comment type="pathway">
    <text evidence="2 13">tRNA modification; tRNA-queuosine biosynthesis.</text>
</comment>
<dbReference type="AlphaFoldDB" id="A0A7X1Z7L0"/>
<dbReference type="InterPro" id="IPR042118">
    <property type="entry name" value="QueA_dom1"/>
</dbReference>